<dbReference type="InterPro" id="IPR026464">
    <property type="entry name" value="NosD_copper_fam"/>
</dbReference>
<dbReference type="InterPro" id="IPR006626">
    <property type="entry name" value="PbH1"/>
</dbReference>
<evidence type="ECO:0000256" key="2">
    <source>
        <dbReference type="ARBA" id="ARBA00022737"/>
    </source>
</evidence>
<dbReference type="SUPFAM" id="SSF51126">
    <property type="entry name" value="Pectin lyase-like"/>
    <property type="match status" value="1"/>
</dbReference>
<dbReference type="InterPro" id="IPR011050">
    <property type="entry name" value="Pectin_lyase_fold/virulence"/>
</dbReference>
<keyword evidence="4" id="KW-0732">Signal</keyword>
<organism evidence="6 7">
    <name type="scientific">Thalassotalea algicola</name>
    <dbReference type="NCBI Taxonomy" id="2716224"/>
    <lineage>
        <taxon>Bacteria</taxon>
        <taxon>Pseudomonadati</taxon>
        <taxon>Pseudomonadota</taxon>
        <taxon>Gammaproteobacteria</taxon>
        <taxon>Alteromonadales</taxon>
        <taxon>Colwelliaceae</taxon>
        <taxon>Thalassotalea</taxon>
    </lineage>
</organism>
<dbReference type="SMART" id="SM00722">
    <property type="entry name" value="CASH"/>
    <property type="match status" value="2"/>
</dbReference>
<dbReference type="Gene3D" id="2.160.20.10">
    <property type="entry name" value="Single-stranded right-handed beta-helix, Pectin lyase-like"/>
    <property type="match status" value="2"/>
</dbReference>
<accession>A0A7Y0LBT8</accession>
<dbReference type="EMBL" id="JABBXH010000003">
    <property type="protein sequence ID" value="NMP31644.1"/>
    <property type="molecule type" value="Genomic_DNA"/>
</dbReference>
<comment type="pathway">
    <text evidence="1">Protein modification; protein ubiquitination.</text>
</comment>
<feature type="chain" id="PRO_5030720668" evidence="4">
    <location>
        <begin position="22"/>
        <end position="448"/>
    </location>
</feature>
<name>A0A7Y0LBT8_9GAMM</name>
<dbReference type="InterPro" id="IPR051550">
    <property type="entry name" value="SCF-Subunits/Alg-Epimerases"/>
</dbReference>
<dbReference type="AlphaFoldDB" id="A0A7Y0LBT8"/>
<keyword evidence="3" id="KW-0833">Ubl conjugation pathway</keyword>
<proteinExistence type="predicted"/>
<protein>
    <submittedName>
        <fullName evidence="6">Nitrous oxide reductase family maturation protein NosD</fullName>
    </submittedName>
</protein>
<feature type="signal peptide" evidence="4">
    <location>
        <begin position="1"/>
        <end position="21"/>
    </location>
</feature>
<evidence type="ECO:0000259" key="5">
    <source>
        <dbReference type="SMART" id="SM00722"/>
    </source>
</evidence>
<evidence type="ECO:0000256" key="4">
    <source>
        <dbReference type="SAM" id="SignalP"/>
    </source>
</evidence>
<dbReference type="Pfam" id="PF05048">
    <property type="entry name" value="NosD"/>
    <property type="match status" value="1"/>
</dbReference>
<evidence type="ECO:0000313" key="6">
    <source>
        <dbReference type="EMBL" id="NMP31644.1"/>
    </source>
</evidence>
<dbReference type="Proteomes" id="UP000568664">
    <property type="component" value="Unassembled WGS sequence"/>
</dbReference>
<feature type="domain" description="Carbohydrate-binding/sugar hydrolysis" evidence="5">
    <location>
        <begin position="193"/>
        <end position="376"/>
    </location>
</feature>
<dbReference type="InterPro" id="IPR007742">
    <property type="entry name" value="NosD_dom"/>
</dbReference>
<dbReference type="NCBIfam" id="TIGR04247">
    <property type="entry name" value="NosD_copper_fam"/>
    <property type="match status" value="1"/>
</dbReference>
<comment type="caution">
    <text evidence="6">The sequence shown here is derived from an EMBL/GenBank/DDBJ whole genome shotgun (WGS) entry which is preliminary data.</text>
</comment>
<keyword evidence="7" id="KW-1185">Reference proteome</keyword>
<evidence type="ECO:0000256" key="3">
    <source>
        <dbReference type="ARBA" id="ARBA00022786"/>
    </source>
</evidence>
<feature type="domain" description="Carbohydrate-binding/sugar hydrolysis" evidence="5">
    <location>
        <begin position="39"/>
        <end position="187"/>
    </location>
</feature>
<sequence>MHLYIQSLFICLLLLAFDAHAAKIVLDKNLSLQVQITQASAGDHLIIPDGQYSGNLLIDKPLTLSGSKQVTLDAQGKGNGILITASNVTLDGFRVVNWGDDLTEQNAGIYTEGQLTHLTLKNMFLAGDGFGMWLQNVQHSQILANTVEGNTQLRSADRGNGIQLTNVKHNLVANNDISKVRDGLYVINSQDNVLENNTLHELRYGIHYMYSYDNQIINNHAYSTRAGYAMMNSRNLEITGNTTKNSEDYGFLLNYIIQSNISNNIIKDVWTKPENKVLGRDGKGFFVYNSGYNTISHNIVERAEIGIHLTAGSEKTQVYGNSFIDNPVQVKYVSNKKQEWSREGSGNYWSNYLGWDMDNDLKGDVPFEPNDGIDQLLWQYPEMKILMSSPAILVLRWVQRQFPVLKAPGVKDSFPLMQAPEILDGESNNNTVSKLEGNDKLNVIVMNK</sequence>
<dbReference type="NCBIfam" id="TIGR03804">
    <property type="entry name" value="para_beta_helix"/>
    <property type="match status" value="3"/>
</dbReference>
<dbReference type="RefSeq" id="WP_169074995.1">
    <property type="nucleotide sequence ID" value="NZ_JABBXH010000003.1"/>
</dbReference>
<dbReference type="PANTHER" id="PTHR22990:SF15">
    <property type="entry name" value="F-BOX ONLY PROTEIN 10"/>
    <property type="match status" value="1"/>
</dbReference>
<dbReference type="InterPro" id="IPR006633">
    <property type="entry name" value="Carb-bd_sugar_hydrolysis-dom"/>
</dbReference>
<gene>
    <name evidence="6" type="primary">nosD</name>
    <name evidence="6" type="ORF">HII17_08730</name>
</gene>
<evidence type="ECO:0000313" key="7">
    <source>
        <dbReference type="Proteomes" id="UP000568664"/>
    </source>
</evidence>
<evidence type="ECO:0000256" key="1">
    <source>
        <dbReference type="ARBA" id="ARBA00004906"/>
    </source>
</evidence>
<dbReference type="PANTHER" id="PTHR22990">
    <property type="entry name" value="F-BOX ONLY PROTEIN"/>
    <property type="match status" value="1"/>
</dbReference>
<dbReference type="SMART" id="SM00710">
    <property type="entry name" value="PbH1"/>
    <property type="match status" value="8"/>
</dbReference>
<dbReference type="InterPro" id="IPR022441">
    <property type="entry name" value="Para_beta_helix_rpt-2"/>
</dbReference>
<keyword evidence="2" id="KW-0677">Repeat</keyword>
<reference evidence="6 7" key="1">
    <citation type="submission" date="2020-04" db="EMBL/GenBank/DDBJ databases">
        <title>Thalassotalea sp. M1531, isolated from the surface of marine red alga.</title>
        <authorList>
            <person name="Pang L."/>
            <person name="Lu D.-C."/>
        </authorList>
    </citation>
    <scope>NUCLEOTIDE SEQUENCE [LARGE SCALE GENOMIC DNA]</scope>
    <source>
        <strain evidence="6 7">M1531</strain>
    </source>
</reference>
<dbReference type="InterPro" id="IPR012334">
    <property type="entry name" value="Pectin_lyas_fold"/>
</dbReference>